<dbReference type="GO" id="GO:0005524">
    <property type="term" value="F:ATP binding"/>
    <property type="evidence" value="ECO:0007669"/>
    <property type="project" value="UniProtKB-KW"/>
</dbReference>
<dbReference type="InterPro" id="IPR027417">
    <property type="entry name" value="P-loop_NTPase"/>
</dbReference>
<dbReference type="Gene3D" id="3.40.50.300">
    <property type="entry name" value="P-loop containing nucleotide triphosphate hydrolases"/>
    <property type="match status" value="1"/>
</dbReference>
<dbReference type="PANTHER" id="PTHR23074:SF83">
    <property type="entry name" value="VACUOLAR PROTEIN SORTING-ASSOCIATED PROTEIN 4A"/>
    <property type="match status" value="1"/>
</dbReference>
<evidence type="ECO:0000313" key="5">
    <source>
        <dbReference type="Proteomes" id="UP000738349"/>
    </source>
</evidence>
<dbReference type="PANTHER" id="PTHR23074">
    <property type="entry name" value="AAA DOMAIN-CONTAINING"/>
    <property type="match status" value="1"/>
</dbReference>
<dbReference type="Pfam" id="PF00004">
    <property type="entry name" value="AAA"/>
    <property type="match status" value="1"/>
</dbReference>
<evidence type="ECO:0000256" key="2">
    <source>
        <dbReference type="ARBA" id="ARBA00022840"/>
    </source>
</evidence>
<accession>A0A9P9EXC8</accession>
<comment type="caution">
    <text evidence="4">The sequence shown here is derived from an EMBL/GenBank/DDBJ whole genome shotgun (WGS) entry which is preliminary data.</text>
</comment>
<dbReference type="SUPFAM" id="SSF52540">
    <property type="entry name" value="P-loop containing nucleoside triphosphate hydrolases"/>
    <property type="match status" value="1"/>
</dbReference>
<keyword evidence="5" id="KW-1185">Reference proteome</keyword>
<evidence type="ECO:0000256" key="1">
    <source>
        <dbReference type="ARBA" id="ARBA00022741"/>
    </source>
</evidence>
<feature type="domain" description="AAA+ ATPase" evidence="3">
    <location>
        <begin position="54"/>
        <end position="191"/>
    </location>
</feature>
<dbReference type="Pfam" id="PF09336">
    <property type="entry name" value="Vps4_C"/>
    <property type="match status" value="1"/>
</dbReference>
<organism evidence="4 5">
    <name type="scientific">Dactylonectria macrodidyma</name>
    <dbReference type="NCBI Taxonomy" id="307937"/>
    <lineage>
        <taxon>Eukaryota</taxon>
        <taxon>Fungi</taxon>
        <taxon>Dikarya</taxon>
        <taxon>Ascomycota</taxon>
        <taxon>Pezizomycotina</taxon>
        <taxon>Sordariomycetes</taxon>
        <taxon>Hypocreomycetidae</taxon>
        <taxon>Hypocreales</taxon>
        <taxon>Nectriaceae</taxon>
        <taxon>Dactylonectria</taxon>
    </lineage>
</organism>
<evidence type="ECO:0000313" key="4">
    <source>
        <dbReference type="EMBL" id="KAH7148276.1"/>
    </source>
</evidence>
<proteinExistence type="predicted"/>
<sequence>MNSSLEDPLSSSIVSEKPNVKWEDVVGLEAAKAELQEAILPTRFPQMFRGNRQAKRAVLLYGPPGTGKSYLAKAAATEADLGLLSVRCSNVESTGEGEGLMKQLFTLAREKKPSIIFIDELDVLSGKLDGEDANSEHTGRMTTEFLVQMEANTNDGVFVLAATNRPWSLHPAVQRRFQKRLHRCVHVPLPDEEARSELFKVHLGDTASSWGNADDACRDLAQKTAGFSGRDISDLVQDALRTPVKKVHAATYFRKASKHTREWYTPCNNPFDIDALPMKWDEVPARQLKEPALTLAGLHDAVSKTKPSVGEEEVRKCNEWTRRYAMEGA</sequence>
<dbReference type="EMBL" id="JAGMUV010000007">
    <property type="protein sequence ID" value="KAH7148276.1"/>
    <property type="molecule type" value="Genomic_DNA"/>
</dbReference>
<reference evidence="4" key="1">
    <citation type="journal article" date="2021" name="Nat. Commun.">
        <title>Genetic determinants of endophytism in the Arabidopsis root mycobiome.</title>
        <authorList>
            <person name="Mesny F."/>
            <person name="Miyauchi S."/>
            <person name="Thiergart T."/>
            <person name="Pickel B."/>
            <person name="Atanasova L."/>
            <person name="Karlsson M."/>
            <person name="Huettel B."/>
            <person name="Barry K.W."/>
            <person name="Haridas S."/>
            <person name="Chen C."/>
            <person name="Bauer D."/>
            <person name="Andreopoulos W."/>
            <person name="Pangilinan J."/>
            <person name="LaButti K."/>
            <person name="Riley R."/>
            <person name="Lipzen A."/>
            <person name="Clum A."/>
            <person name="Drula E."/>
            <person name="Henrissat B."/>
            <person name="Kohler A."/>
            <person name="Grigoriev I.V."/>
            <person name="Martin F.M."/>
            <person name="Hacquard S."/>
        </authorList>
    </citation>
    <scope>NUCLEOTIDE SEQUENCE</scope>
    <source>
        <strain evidence="4">MPI-CAGE-AT-0147</strain>
    </source>
</reference>
<dbReference type="Proteomes" id="UP000738349">
    <property type="component" value="Unassembled WGS sequence"/>
</dbReference>
<evidence type="ECO:0000259" key="3">
    <source>
        <dbReference type="SMART" id="SM00382"/>
    </source>
</evidence>
<keyword evidence="2" id="KW-0067">ATP-binding</keyword>
<dbReference type="GO" id="GO:0007033">
    <property type="term" value="P:vacuole organization"/>
    <property type="evidence" value="ECO:0007669"/>
    <property type="project" value="TreeGrafter"/>
</dbReference>
<dbReference type="InterPro" id="IPR050304">
    <property type="entry name" value="MT-severing_AAA_ATPase"/>
</dbReference>
<gene>
    <name evidence="4" type="ORF">EDB81DRAFT_649572</name>
</gene>
<dbReference type="InterPro" id="IPR015415">
    <property type="entry name" value="Spast_Vps4_C"/>
</dbReference>
<keyword evidence="4" id="KW-0378">Hydrolase</keyword>
<dbReference type="Gene3D" id="1.10.8.60">
    <property type="match status" value="1"/>
</dbReference>
<dbReference type="InterPro" id="IPR003593">
    <property type="entry name" value="AAA+_ATPase"/>
</dbReference>
<keyword evidence="1" id="KW-0547">Nucleotide-binding</keyword>
<dbReference type="OrthoDB" id="29072at2759"/>
<name>A0A9P9EXC8_9HYPO</name>
<dbReference type="InterPro" id="IPR003959">
    <property type="entry name" value="ATPase_AAA_core"/>
</dbReference>
<dbReference type="GO" id="GO:0016887">
    <property type="term" value="F:ATP hydrolysis activity"/>
    <property type="evidence" value="ECO:0007669"/>
    <property type="project" value="InterPro"/>
</dbReference>
<dbReference type="AlphaFoldDB" id="A0A9P9EXC8"/>
<dbReference type="SMART" id="SM00382">
    <property type="entry name" value="AAA"/>
    <property type="match status" value="1"/>
</dbReference>
<dbReference type="GO" id="GO:0016197">
    <property type="term" value="P:endosomal transport"/>
    <property type="evidence" value="ECO:0007669"/>
    <property type="project" value="TreeGrafter"/>
</dbReference>
<protein>
    <submittedName>
        <fullName evidence="4">P-loop containing nucleoside triphosphate hydrolase protein</fullName>
    </submittedName>
</protein>